<dbReference type="EMBL" id="QGKY02001925">
    <property type="protein sequence ID" value="KAF2546143.1"/>
    <property type="molecule type" value="Genomic_DNA"/>
</dbReference>
<organism evidence="1">
    <name type="scientific">Brassica cretica</name>
    <name type="common">Mustard</name>
    <dbReference type="NCBI Taxonomy" id="69181"/>
    <lineage>
        <taxon>Eukaryota</taxon>
        <taxon>Viridiplantae</taxon>
        <taxon>Streptophyta</taxon>
        <taxon>Embryophyta</taxon>
        <taxon>Tracheophyta</taxon>
        <taxon>Spermatophyta</taxon>
        <taxon>Magnoliopsida</taxon>
        <taxon>eudicotyledons</taxon>
        <taxon>Gunneridae</taxon>
        <taxon>Pentapetalae</taxon>
        <taxon>rosids</taxon>
        <taxon>malvids</taxon>
        <taxon>Brassicales</taxon>
        <taxon>Brassicaceae</taxon>
        <taxon>Brassiceae</taxon>
        <taxon>Brassica</taxon>
    </lineage>
</organism>
<proteinExistence type="predicted"/>
<comment type="caution">
    <text evidence="1">The sequence shown here is derived from an EMBL/GenBank/DDBJ whole genome shotgun (WGS) entry which is preliminary data.</text>
</comment>
<evidence type="ECO:0000313" key="1">
    <source>
        <dbReference type="EMBL" id="KAF2546143.1"/>
    </source>
</evidence>
<protein>
    <submittedName>
        <fullName evidence="1">Uncharacterized protein</fullName>
    </submittedName>
</protein>
<sequence>MDSLSSLVRKMLSMELVPDGFKTVEYDGFVSSYQRQLYPCSSMCSNRCSWSYSIQFHLWLFFFNISCNPKDFGSNVSEVLNQSIVLKPFSSV</sequence>
<name>A0A8S9GJR8_BRACR</name>
<dbReference type="AlphaFoldDB" id="A0A8S9GJR8"/>
<accession>A0A8S9GJR8</accession>
<gene>
    <name evidence="1" type="ORF">F2Q70_00021950</name>
</gene>
<reference evidence="1" key="1">
    <citation type="submission" date="2019-12" db="EMBL/GenBank/DDBJ databases">
        <title>Genome sequencing and annotation of Brassica cretica.</title>
        <authorList>
            <person name="Studholme D.J."/>
            <person name="Sarris P.F."/>
        </authorList>
    </citation>
    <scope>NUCLEOTIDE SEQUENCE</scope>
    <source>
        <strain evidence="1">PFS-102/07</strain>
        <tissue evidence="1">Leaf</tissue>
    </source>
</reference>